<dbReference type="SUPFAM" id="SSF82171">
    <property type="entry name" value="DPP6 N-terminal domain-like"/>
    <property type="match status" value="1"/>
</dbReference>
<dbReference type="PANTHER" id="PTHR42776">
    <property type="entry name" value="SERINE PEPTIDASE S9 FAMILY MEMBER"/>
    <property type="match status" value="1"/>
</dbReference>
<name>A0ABQ7FAY9_9ACTN</name>
<evidence type="ECO:0000313" key="3">
    <source>
        <dbReference type="EMBL" id="KAF4405494.1"/>
    </source>
</evidence>
<dbReference type="GO" id="GO:0016787">
    <property type="term" value="F:hydrolase activity"/>
    <property type="evidence" value="ECO:0007669"/>
    <property type="project" value="UniProtKB-KW"/>
</dbReference>
<dbReference type="Pfam" id="PF00326">
    <property type="entry name" value="Peptidase_S9"/>
    <property type="match status" value="1"/>
</dbReference>
<evidence type="ECO:0000256" key="1">
    <source>
        <dbReference type="ARBA" id="ARBA00022801"/>
    </source>
</evidence>
<dbReference type="EMBL" id="WHPN01000418">
    <property type="protein sequence ID" value="KAF4405494.1"/>
    <property type="molecule type" value="Genomic_DNA"/>
</dbReference>
<dbReference type="SUPFAM" id="SSF53474">
    <property type="entry name" value="alpha/beta-Hydrolases"/>
    <property type="match status" value="1"/>
</dbReference>
<dbReference type="InterPro" id="IPR001375">
    <property type="entry name" value="Peptidase_S9_cat"/>
</dbReference>
<keyword evidence="1 3" id="KW-0378">Hydrolase</keyword>
<protein>
    <submittedName>
        <fullName evidence="3">Alpha/beta fold hydrolase</fullName>
    </submittedName>
</protein>
<dbReference type="RefSeq" id="WP_156207750.1">
    <property type="nucleotide sequence ID" value="NZ_WHPN01000418.1"/>
</dbReference>
<dbReference type="Proteomes" id="UP000621266">
    <property type="component" value="Unassembled WGS sequence"/>
</dbReference>
<comment type="caution">
    <text evidence="3">The sequence shown here is derived from an EMBL/GenBank/DDBJ whole genome shotgun (WGS) entry which is preliminary data.</text>
</comment>
<proteinExistence type="predicted"/>
<organism evidence="3 4">
    <name type="scientific">Streptomyces lycii</name>
    <dbReference type="NCBI Taxonomy" id="2654337"/>
    <lineage>
        <taxon>Bacteria</taxon>
        <taxon>Bacillati</taxon>
        <taxon>Actinomycetota</taxon>
        <taxon>Actinomycetes</taxon>
        <taxon>Kitasatosporales</taxon>
        <taxon>Streptomycetaceae</taxon>
        <taxon>Streptomyces</taxon>
    </lineage>
</organism>
<dbReference type="InterPro" id="IPR029058">
    <property type="entry name" value="AB_hydrolase_fold"/>
</dbReference>
<dbReference type="Gene3D" id="3.40.50.1820">
    <property type="entry name" value="alpha/beta hydrolase"/>
    <property type="match status" value="1"/>
</dbReference>
<feature type="domain" description="Peptidase S9 prolyl oligopeptidase catalytic" evidence="2">
    <location>
        <begin position="422"/>
        <end position="618"/>
    </location>
</feature>
<dbReference type="PANTHER" id="PTHR42776:SF27">
    <property type="entry name" value="DIPEPTIDYL PEPTIDASE FAMILY MEMBER 6"/>
    <property type="match status" value="1"/>
</dbReference>
<evidence type="ECO:0000259" key="2">
    <source>
        <dbReference type="Pfam" id="PF00326"/>
    </source>
</evidence>
<gene>
    <name evidence="3" type="ORF">GCU69_30075</name>
</gene>
<sequence length="634" mass="66722">MSGAAPAVADRSRRPAQLWDALTTLRSRFGFRFSATGRRAAALVTDGRGRMFLETWDLRGDTPDCRAVPGFERAASNVPLRGRPTDVVPFDDGSVLVLVARPGCHDLVAVQPDGGERVLGTVPGDHVTLAAPPDGRPGALLLARVGDDPAAACTAWTLAGSPSGPPVRAGELPALLLRGGGWLDPAGERFQVNVRDAGRIRPAAFHVRDGRHDFLYDHPGGSGGDTVLLTAPESGVLLAATERNGRHVLCAGPASGPLRVLSAPDRLAGEVRPLALRGDGRWAVLRRTHGLACDLFLLDTHRDTVRPLAAPAGRVLGPVAWRAPAAGADEGPPRLWCLSVGADTPARLLGATVSGAGDARRAEADDGTPAGRWPWAPGHVQNFPGPAGDIEALVCGHEDWRTARHVVLALHGGPAGMWRLKFHQLFQVFADAGVTVIAPNPRGSIGYGQAFHEHVVNAWGGPDLADVLHLAGHIRGRRPTDREPPALYGHSYGAFLALLAACAAPGLWSRVAAVAPFLSGESLYRDAAPPVRAMIDRLGGRRRVADEHGPRDLAEPGRLSRLSAPLLILHGDRDDVVPAGQSRALARRLAELGAVPGVDFHHHEVSGAGHTPLDGSRSLHLATARFLAAGGWSP</sequence>
<accession>A0ABQ7FAY9</accession>
<evidence type="ECO:0000313" key="4">
    <source>
        <dbReference type="Proteomes" id="UP000621266"/>
    </source>
</evidence>
<keyword evidence="4" id="KW-1185">Reference proteome</keyword>
<reference evidence="3 4" key="1">
    <citation type="submission" date="2019-10" db="EMBL/GenBank/DDBJ databases">
        <title>Streptomyces tenebrisbrunneis sp.nov., an endogenous actinomycete isolated from of Lycium ruthenicum.</title>
        <authorList>
            <person name="Ma L."/>
        </authorList>
    </citation>
    <scope>NUCLEOTIDE SEQUENCE [LARGE SCALE GENOMIC DNA]</scope>
    <source>
        <strain evidence="3 4">TRM 66187</strain>
    </source>
</reference>